<dbReference type="Pfam" id="PF13952">
    <property type="entry name" value="DUF4216"/>
    <property type="match status" value="1"/>
</dbReference>
<sequence length="1097" mass="127298">MQEMMDKVWVWLHGSTLEYQQKALKFVHTAERNLGYPARMFCPCKDCRNMSRQDGSTIFEHLVTKGMDLSYRMKPCWTKHGEKKETNEKLDSETASDETYNLFQAAYFMDEELSRAIPIDEPTSRNSDDEFMKKLEEAQTPLYPGCKTYTKLLAIVDLYGLKGRSGISSKFFNELLSIIQRMLPKENVLPDSVTSIKRFFKRFNMGYEKIHACVNDCCLFRKEYANLDNCPKCGASRWKINKRTNQIRKGVPVKVLRYFPVIPRFKRMFRSFQMAQDLRWYFTNKSTDGKMRHPVDSLAWDVVNSKWPSFAVDSRNLRLGLSTDGFNPFSILSSKYSCWPVMLVNYNLSPTMCMKKENIMLTLLIPGPKQPGNDIDIYLQPLVDDLQLLWQNGIEAYDAFTNSTFNLKAMLMWTINDFPAYGNLAGCSTKGKKACPICGKNTHNRWLRFSKKFAYMGHRKFLKPSHPYRKKKAWFDNSVENGSKPRVLTGHNISAVLKDFPNSFGKGGEKKRKRKSNEFDGDDVFEDETSNIDNQNELSRWKKRSIFFSLPYWEELLLRHNLDVMHIEKNICESLISTLLHNAKSKDGINARKDLEDIGIRNDLHPEQRGTRMYLPPAPHTFSKSEKKKFCKRVYDFKGPDGYCSNIGNCIALEECKIMGLKSHDYHVLMQQLLAVAIRGLLPKECQKAIIRLSRFFNTLCQRAIDSEKLLSLEYEISEILCQLERFFPPSFFDIMIHLPIHLAREARLCGPVHFRWMYPFERYMKALKKCVRNTARPEGCIAESYLAEECIAFCREFLEKSLHVEENEVRNVEFENDTILEGRPISKTTAIMLTDKEKNIAHRSVILNTSIMDPFVQMHLEELQSKHKQLEKNQTILWKQHNEKITEWIKAKIPITSTNHSKTLRWLAYGPKKSALSCKGYIINGMRFQTKYIDRETQNSGVTYDAITMCRASAKDTAHVVDLVSFYGVLTEIILLDYHVFYVPIFKCDWANKGNGVKEEDGFTLVNLQQNQVPFARDPYILASQAKQVFYSRDDDSSNWYVVMKAPPRGYHELETNEESGNISFRTSQTEMDIDDCEEDSNVRVDCEGLIGEEMN</sequence>
<dbReference type="InterPro" id="IPR004242">
    <property type="entry name" value="Transposase_21"/>
</dbReference>
<proteinExistence type="predicted"/>
<evidence type="ECO:0000313" key="5">
    <source>
        <dbReference type="Proteomes" id="UP001152523"/>
    </source>
</evidence>
<dbReference type="EMBL" id="CAMAPF010000003">
    <property type="protein sequence ID" value="CAH9051698.1"/>
    <property type="molecule type" value="Genomic_DNA"/>
</dbReference>
<accession>A0AAV0BXU1</accession>
<gene>
    <name evidence="4" type="ORF">CEPIT_LOCUS269</name>
</gene>
<dbReference type="Pfam" id="PF13960">
    <property type="entry name" value="DUF4218"/>
    <property type="match status" value="1"/>
</dbReference>
<dbReference type="InterPro" id="IPR025452">
    <property type="entry name" value="DUF4218"/>
</dbReference>
<feature type="domain" description="Transposase-associated" evidence="3">
    <location>
        <begin position="9"/>
        <end position="82"/>
    </location>
</feature>
<dbReference type="Proteomes" id="UP001152523">
    <property type="component" value="Unassembled WGS sequence"/>
</dbReference>
<dbReference type="InterPro" id="IPR029480">
    <property type="entry name" value="Transpos_assoc"/>
</dbReference>
<evidence type="ECO:0000259" key="2">
    <source>
        <dbReference type="Pfam" id="PF13960"/>
    </source>
</evidence>
<protein>
    <recommendedName>
        <fullName evidence="6">Transposase</fullName>
    </recommendedName>
</protein>
<organism evidence="4 5">
    <name type="scientific">Cuscuta epithymum</name>
    <dbReference type="NCBI Taxonomy" id="186058"/>
    <lineage>
        <taxon>Eukaryota</taxon>
        <taxon>Viridiplantae</taxon>
        <taxon>Streptophyta</taxon>
        <taxon>Embryophyta</taxon>
        <taxon>Tracheophyta</taxon>
        <taxon>Spermatophyta</taxon>
        <taxon>Magnoliopsida</taxon>
        <taxon>eudicotyledons</taxon>
        <taxon>Gunneridae</taxon>
        <taxon>Pentapetalae</taxon>
        <taxon>asterids</taxon>
        <taxon>lamiids</taxon>
        <taxon>Solanales</taxon>
        <taxon>Convolvulaceae</taxon>
        <taxon>Cuscuteae</taxon>
        <taxon>Cuscuta</taxon>
        <taxon>Cuscuta subgen. Cuscuta</taxon>
    </lineage>
</organism>
<evidence type="ECO:0000259" key="3">
    <source>
        <dbReference type="Pfam" id="PF13963"/>
    </source>
</evidence>
<dbReference type="InterPro" id="IPR025312">
    <property type="entry name" value="DUF4216"/>
</dbReference>
<evidence type="ECO:0008006" key="6">
    <source>
        <dbReference type="Google" id="ProtNLM"/>
    </source>
</evidence>
<dbReference type="AlphaFoldDB" id="A0AAV0BXU1"/>
<feature type="domain" description="DUF4216" evidence="1">
    <location>
        <begin position="978"/>
        <end position="1044"/>
    </location>
</feature>
<dbReference type="PANTHER" id="PTHR48258:SF3">
    <property type="entry name" value="FK506-BINDING PROTEIN 4-LIKE ISOFORM X1"/>
    <property type="match status" value="1"/>
</dbReference>
<dbReference type="PANTHER" id="PTHR48258">
    <property type="entry name" value="DUF4218 DOMAIN-CONTAINING PROTEIN-RELATED"/>
    <property type="match status" value="1"/>
</dbReference>
<evidence type="ECO:0000313" key="4">
    <source>
        <dbReference type="EMBL" id="CAH9051698.1"/>
    </source>
</evidence>
<dbReference type="Pfam" id="PF02992">
    <property type="entry name" value="Transposase_21"/>
    <property type="match status" value="1"/>
</dbReference>
<feature type="domain" description="DUF4218" evidence="2">
    <location>
        <begin position="700"/>
        <end position="807"/>
    </location>
</feature>
<name>A0AAV0BXU1_9ASTE</name>
<keyword evidence="5" id="KW-1185">Reference proteome</keyword>
<comment type="caution">
    <text evidence="4">The sequence shown here is derived from an EMBL/GenBank/DDBJ whole genome shotgun (WGS) entry which is preliminary data.</text>
</comment>
<reference evidence="4" key="1">
    <citation type="submission" date="2022-07" db="EMBL/GenBank/DDBJ databases">
        <authorList>
            <person name="Macas J."/>
            <person name="Novak P."/>
            <person name="Neumann P."/>
        </authorList>
    </citation>
    <scope>NUCLEOTIDE SEQUENCE</scope>
</reference>
<dbReference type="Pfam" id="PF13963">
    <property type="entry name" value="Transpos_assoc"/>
    <property type="match status" value="1"/>
</dbReference>
<evidence type="ECO:0000259" key="1">
    <source>
        <dbReference type="Pfam" id="PF13952"/>
    </source>
</evidence>